<sequence length="85" mass="9383">MKAVLKNLMDIGKIDFKGQKLAENIQYALIVLTAIISLAAGNFMQSISIMLYSFLAGVILTILVVSPAYPAYNKNPVQWLAHKED</sequence>
<feature type="transmembrane region" description="Helical" evidence="9">
    <location>
        <begin position="25"/>
        <end position="44"/>
    </location>
</feature>
<dbReference type="AlphaFoldDB" id="A0A1R1XZA1"/>
<protein>
    <recommendedName>
        <fullName evidence="3">Signal peptidase complex subunit 1</fullName>
    </recommendedName>
</protein>
<dbReference type="GO" id="GO:0005787">
    <property type="term" value="C:signal peptidase complex"/>
    <property type="evidence" value="ECO:0007669"/>
    <property type="project" value="InterPro"/>
</dbReference>
<keyword evidence="6 9" id="KW-1133">Transmembrane helix</keyword>
<evidence type="ECO:0000256" key="7">
    <source>
        <dbReference type="ARBA" id="ARBA00023136"/>
    </source>
</evidence>
<name>A0A1R1XZA1_9FUNG</name>
<dbReference type="Proteomes" id="UP000187283">
    <property type="component" value="Unassembled WGS sequence"/>
</dbReference>
<keyword evidence="5" id="KW-0256">Endoplasmic reticulum</keyword>
<gene>
    <name evidence="11" type="ORF">AYI70_g3850</name>
    <name evidence="10" type="ORF">AYI70_g4366</name>
</gene>
<keyword evidence="12" id="KW-1185">Reference proteome</keyword>
<evidence type="ECO:0000256" key="6">
    <source>
        <dbReference type="ARBA" id="ARBA00022989"/>
    </source>
</evidence>
<evidence type="ECO:0000256" key="2">
    <source>
        <dbReference type="ARBA" id="ARBA00005245"/>
    </source>
</evidence>
<evidence type="ECO:0000256" key="1">
    <source>
        <dbReference type="ARBA" id="ARBA00004477"/>
    </source>
</evidence>
<evidence type="ECO:0000256" key="8">
    <source>
        <dbReference type="ARBA" id="ARBA00045204"/>
    </source>
</evidence>
<evidence type="ECO:0000313" key="10">
    <source>
        <dbReference type="EMBL" id="OMJ20013.1"/>
    </source>
</evidence>
<evidence type="ECO:0000256" key="5">
    <source>
        <dbReference type="ARBA" id="ARBA00022824"/>
    </source>
</evidence>
<dbReference type="InterPro" id="IPR009542">
    <property type="entry name" value="Spc1/SPCS1"/>
</dbReference>
<keyword evidence="7 9" id="KW-0472">Membrane</keyword>
<feature type="transmembrane region" description="Helical" evidence="9">
    <location>
        <begin position="51"/>
        <end position="72"/>
    </location>
</feature>
<organism evidence="10 12">
    <name type="scientific">Smittium culicis</name>
    <dbReference type="NCBI Taxonomy" id="133412"/>
    <lineage>
        <taxon>Eukaryota</taxon>
        <taxon>Fungi</taxon>
        <taxon>Fungi incertae sedis</taxon>
        <taxon>Zoopagomycota</taxon>
        <taxon>Kickxellomycotina</taxon>
        <taxon>Harpellomycetes</taxon>
        <taxon>Harpellales</taxon>
        <taxon>Legeriomycetaceae</taxon>
        <taxon>Smittium</taxon>
    </lineage>
</organism>
<dbReference type="EMBL" id="LSSN01001146">
    <property type="protein sequence ID" value="OMJ20847.1"/>
    <property type="molecule type" value="Genomic_DNA"/>
</dbReference>
<dbReference type="OrthoDB" id="263893at2759"/>
<evidence type="ECO:0000256" key="9">
    <source>
        <dbReference type="SAM" id="Phobius"/>
    </source>
</evidence>
<dbReference type="PANTHER" id="PTHR13202:SF0">
    <property type="entry name" value="SIGNAL PEPTIDASE COMPLEX SUBUNIT 1"/>
    <property type="match status" value="1"/>
</dbReference>
<accession>A0A1R1XZA1</accession>
<proteinExistence type="inferred from homology"/>
<dbReference type="GO" id="GO:0045047">
    <property type="term" value="P:protein targeting to ER"/>
    <property type="evidence" value="ECO:0007669"/>
    <property type="project" value="TreeGrafter"/>
</dbReference>
<comment type="caution">
    <text evidence="10">The sequence shown here is derived from an EMBL/GenBank/DDBJ whole genome shotgun (WGS) entry which is preliminary data.</text>
</comment>
<reference evidence="10 12" key="1">
    <citation type="submission" date="2017-01" db="EMBL/GenBank/DDBJ databases">
        <authorList>
            <person name="Mah S.A."/>
            <person name="Swanson W.J."/>
            <person name="Moy G.W."/>
            <person name="Vacquier V.D."/>
        </authorList>
    </citation>
    <scope>NUCLEOTIDE SEQUENCE [LARGE SCALE GENOMIC DNA]</scope>
    <source>
        <strain evidence="10 12">GSMNP</strain>
    </source>
</reference>
<evidence type="ECO:0000256" key="3">
    <source>
        <dbReference type="ARBA" id="ARBA00017059"/>
    </source>
</evidence>
<evidence type="ECO:0000313" key="12">
    <source>
        <dbReference type="Proteomes" id="UP000187283"/>
    </source>
</evidence>
<comment type="function">
    <text evidence="8">Component of the signal peptidase complex (SPC) which catalyzes the cleavage of N-terminal signal sequences from nascent proteins as they are translocated into the lumen of the endoplasmic reticulum. Dispensable for SPC enzymatic activity.</text>
</comment>
<evidence type="ECO:0000256" key="4">
    <source>
        <dbReference type="ARBA" id="ARBA00022692"/>
    </source>
</evidence>
<dbReference type="EMBL" id="LSSN01001346">
    <property type="protein sequence ID" value="OMJ20013.1"/>
    <property type="molecule type" value="Genomic_DNA"/>
</dbReference>
<dbReference type="STRING" id="133412.A0A1R1XZA1"/>
<keyword evidence="4 9" id="KW-0812">Transmembrane</keyword>
<dbReference type="GO" id="GO:0006465">
    <property type="term" value="P:signal peptide processing"/>
    <property type="evidence" value="ECO:0007669"/>
    <property type="project" value="InterPro"/>
</dbReference>
<dbReference type="PANTHER" id="PTHR13202">
    <property type="entry name" value="MICROSOMAL SIGNAL PEPTIDASE 12 KDA SUBUNIT"/>
    <property type="match status" value="1"/>
</dbReference>
<comment type="subcellular location">
    <subcellularLocation>
        <location evidence="1">Endoplasmic reticulum membrane</location>
        <topology evidence="1">Multi-pass membrane protein</topology>
    </subcellularLocation>
</comment>
<dbReference type="Pfam" id="PF06645">
    <property type="entry name" value="SPC12"/>
    <property type="match status" value="1"/>
</dbReference>
<comment type="similarity">
    <text evidence="2">Belongs to the SPCS1 family.</text>
</comment>
<evidence type="ECO:0000313" key="11">
    <source>
        <dbReference type="EMBL" id="OMJ20847.1"/>
    </source>
</evidence>